<name>A0A401GTG9_9APHY</name>
<dbReference type="InterPro" id="IPR040976">
    <property type="entry name" value="Pkinase_fungal"/>
</dbReference>
<dbReference type="AlphaFoldDB" id="A0A401GTG9"/>
<dbReference type="RefSeq" id="XP_027616386.1">
    <property type="nucleotide sequence ID" value="XM_027760585.1"/>
</dbReference>
<organism evidence="3 4">
    <name type="scientific">Sparassis crispa</name>
    <dbReference type="NCBI Taxonomy" id="139825"/>
    <lineage>
        <taxon>Eukaryota</taxon>
        <taxon>Fungi</taxon>
        <taxon>Dikarya</taxon>
        <taxon>Basidiomycota</taxon>
        <taxon>Agaricomycotina</taxon>
        <taxon>Agaricomycetes</taxon>
        <taxon>Polyporales</taxon>
        <taxon>Sparassidaceae</taxon>
        <taxon>Sparassis</taxon>
    </lineage>
</organism>
<gene>
    <name evidence="3" type="ORF">SCP_0706600</name>
</gene>
<feature type="compositionally biased region" description="Basic and acidic residues" evidence="1">
    <location>
        <begin position="38"/>
        <end position="60"/>
    </location>
</feature>
<evidence type="ECO:0000259" key="2">
    <source>
        <dbReference type="Pfam" id="PF17667"/>
    </source>
</evidence>
<dbReference type="GeneID" id="38782390"/>
<dbReference type="Pfam" id="PF17667">
    <property type="entry name" value="Pkinase_fungal"/>
    <property type="match status" value="1"/>
</dbReference>
<evidence type="ECO:0000313" key="4">
    <source>
        <dbReference type="Proteomes" id="UP000287166"/>
    </source>
</evidence>
<keyword evidence="4" id="KW-1185">Reference proteome</keyword>
<dbReference type="EMBL" id="BFAD01000007">
    <property type="protein sequence ID" value="GBE85473.1"/>
    <property type="molecule type" value="Genomic_DNA"/>
</dbReference>
<accession>A0A401GTG9</accession>
<feature type="region of interest" description="Disordered" evidence="1">
    <location>
        <begin position="134"/>
        <end position="155"/>
    </location>
</feature>
<comment type="caution">
    <text evidence="3">The sequence shown here is derived from an EMBL/GenBank/DDBJ whole genome shotgun (WGS) entry which is preliminary data.</text>
</comment>
<proteinExistence type="predicted"/>
<dbReference type="OrthoDB" id="3265188at2759"/>
<feature type="domain" description="Fungal-type protein kinase" evidence="2">
    <location>
        <begin position="523"/>
        <end position="798"/>
    </location>
</feature>
<protein>
    <recommendedName>
        <fullName evidence="2">Fungal-type protein kinase domain-containing protein</fullName>
    </recommendedName>
</protein>
<evidence type="ECO:0000256" key="1">
    <source>
        <dbReference type="SAM" id="MobiDB-lite"/>
    </source>
</evidence>
<feature type="region of interest" description="Disordered" evidence="1">
    <location>
        <begin position="1"/>
        <end position="63"/>
    </location>
</feature>
<reference evidence="3 4" key="1">
    <citation type="journal article" date="2018" name="Sci. Rep.">
        <title>Genome sequence of the cauliflower mushroom Sparassis crispa (Hanabiratake) and its association with beneficial usage.</title>
        <authorList>
            <person name="Kiyama R."/>
            <person name="Furutani Y."/>
            <person name="Kawaguchi K."/>
            <person name="Nakanishi T."/>
        </authorList>
    </citation>
    <scope>NUCLEOTIDE SEQUENCE [LARGE SCALE GENOMIC DNA]</scope>
</reference>
<dbReference type="Proteomes" id="UP000287166">
    <property type="component" value="Unassembled WGS sequence"/>
</dbReference>
<evidence type="ECO:0000313" key="3">
    <source>
        <dbReference type="EMBL" id="GBE85473.1"/>
    </source>
</evidence>
<dbReference type="InParanoid" id="A0A401GTG9"/>
<sequence length="865" mass="97116">MSSPRSRAPSAPTLHADVSSPPTPHSLTSDWTPLVGEENAKPENLRRSDDDNEPHADRAEGFILGPMPVEVFLDSLPAKHTARRPPTQGAFDDVDEPSRLFAAIRDHDCCPGFKFKHNAPDLTLTKPALVGGCSAPSPAAPSPGSPSPRQAATGRTCVARATASGRGRSPWPLPCPSMNSSPAYFAAASSSDPITRAALCKLVEERRDLMTLYLADCLFDDLQKVDELISMFPCELRGCLDAISSRLPLRERTRRIGNNIHVSVSYYVIGMLPMHRCTNVGCTTSQVPIHGLRARLMRWDMSGLRFAHASTVERGYDPTVERASSGEECLFRQLVSCRVREQLDLKPVEVPEEKVKDEVREEYKARIPRPVALTICAEDGRLKRCLVSRPIATNFSMRWGVMRGYRAVMGGRVVFMEDTWRQYVHEPEGRILKELAAHRVKNIPHVEHDGDVPKVVYSDGTGRVGVVLPTGEARGTVRVLVEICARVLGRARIQPDGGAGIERRGVQWKFRQRMSITRPAALTICAEDGRFKCCFVSRPITTNFSMRRGGMRGYWAVMGSRVVFLEDTWWQYVHEPEGRILKELAAHRVKNIPHVEHGGDVPKVVYSDRMLTRFSAMANFERTTRSKTGQQPSFQCTEMDLYSTALPRSATSMSNSSVSSFSIPVHQDGLILLHRLAQKAKWLYYGGPRIVVHPRVHHHLNLKKVGFPLQTMRGTKELLNAMHDAFQALVAVHDKARRIHRDISAGYLIDSSKVQEDEQATDKYIVGTRMFLSQRLEAQSRRRQMLQDDMEALLYVVAYCGLHWLQHPAHSKDTRQAMMEPGKGKLDNKENQTYIDPPNFNVDLKDWLSHSMDLNHPRRPSEATQ</sequence>
<feature type="compositionally biased region" description="Low complexity" evidence="1">
    <location>
        <begin position="1"/>
        <end position="12"/>
    </location>
</feature>